<organism evidence="1 2">
    <name type="scientific">Microdochium bolleyi</name>
    <dbReference type="NCBI Taxonomy" id="196109"/>
    <lineage>
        <taxon>Eukaryota</taxon>
        <taxon>Fungi</taxon>
        <taxon>Dikarya</taxon>
        <taxon>Ascomycota</taxon>
        <taxon>Pezizomycotina</taxon>
        <taxon>Sordariomycetes</taxon>
        <taxon>Xylariomycetidae</taxon>
        <taxon>Xylariales</taxon>
        <taxon>Microdochiaceae</taxon>
        <taxon>Microdochium</taxon>
    </lineage>
</organism>
<gene>
    <name evidence="1" type="ORF">Micbo1qcDRAFT_166275</name>
</gene>
<dbReference type="Proteomes" id="UP000070501">
    <property type="component" value="Unassembled WGS sequence"/>
</dbReference>
<feature type="non-terminal residue" evidence="1">
    <location>
        <position position="99"/>
    </location>
</feature>
<reference evidence="2" key="1">
    <citation type="submission" date="2016-02" db="EMBL/GenBank/DDBJ databases">
        <title>Draft genome sequence of Microdochium bolleyi, a fungal endophyte of beachgrass.</title>
        <authorList>
            <consortium name="DOE Joint Genome Institute"/>
            <person name="David A.S."/>
            <person name="May G."/>
            <person name="Haridas S."/>
            <person name="Lim J."/>
            <person name="Wang M."/>
            <person name="Labutti K."/>
            <person name="Lipzen A."/>
            <person name="Barry K."/>
            <person name="Grigoriev I.V."/>
        </authorList>
    </citation>
    <scope>NUCLEOTIDE SEQUENCE [LARGE SCALE GENOMIC DNA]</scope>
    <source>
        <strain evidence="2">J235TASD1</strain>
    </source>
</reference>
<sequence length="99" mass="10902">MIITGINVARQLLITSHGLLRLHGPEHTSINFVAPSQSLGEEHSVSWHGIGLSPDGSWITFDGKLALWLPAEYRPLEEDDVRSSSVVCGDGVWILTKER</sequence>
<keyword evidence="2" id="KW-1185">Reference proteome</keyword>
<accession>A0A136IV99</accession>
<dbReference type="AlphaFoldDB" id="A0A136IV99"/>
<dbReference type="EMBL" id="KQ964257">
    <property type="protein sequence ID" value="KXJ88832.1"/>
    <property type="molecule type" value="Genomic_DNA"/>
</dbReference>
<protein>
    <submittedName>
        <fullName evidence="1">Uncharacterized protein</fullName>
    </submittedName>
</protein>
<evidence type="ECO:0000313" key="2">
    <source>
        <dbReference type="Proteomes" id="UP000070501"/>
    </source>
</evidence>
<dbReference type="OrthoDB" id="5240432at2759"/>
<evidence type="ECO:0000313" key="1">
    <source>
        <dbReference type="EMBL" id="KXJ88832.1"/>
    </source>
</evidence>
<dbReference type="InParanoid" id="A0A136IV99"/>
<proteinExistence type="predicted"/>
<name>A0A136IV99_9PEZI</name>